<gene>
    <name evidence="1" type="ORF">H0235_002568</name>
</gene>
<name>A0A834UEA4_VESPE</name>
<keyword evidence="2" id="KW-1185">Reference proteome</keyword>
<evidence type="ECO:0000313" key="1">
    <source>
        <dbReference type="EMBL" id="KAF7434377.1"/>
    </source>
</evidence>
<protein>
    <submittedName>
        <fullName evidence="1">Uncharacterized protein</fullName>
    </submittedName>
</protein>
<organism evidence="1 2">
    <name type="scientific">Vespula pensylvanica</name>
    <name type="common">Western yellow jacket</name>
    <name type="synonym">Wasp</name>
    <dbReference type="NCBI Taxonomy" id="30213"/>
    <lineage>
        <taxon>Eukaryota</taxon>
        <taxon>Metazoa</taxon>
        <taxon>Ecdysozoa</taxon>
        <taxon>Arthropoda</taxon>
        <taxon>Hexapoda</taxon>
        <taxon>Insecta</taxon>
        <taxon>Pterygota</taxon>
        <taxon>Neoptera</taxon>
        <taxon>Endopterygota</taxon>
        <taxon>Hymenoptera</taxon>
        <taxon>Apocrita</taxon>
        <taxon>Aculeata</taxon>
        <taxon>Vespoidea</taxon>
        <taxon>Vespidae</taxon>
        <taxon>Vespinae</taxon>
        <taxon>Vespula</taxon>
    </lineage>
</organism>
<dbReference type="EMBL" id="JACSDY010000002">
    <property type="protein sequence ID" value="KAF7434377.1"/>
    <property type="molecule type" value="Genomic_DNA"/>
</dbReference>
<reference evidence="1" key="1">
    <citation type="journal article" date="2020" name="G3 (Bethesda)">
        <title>High-Quality Assemblies for Three Invasive Social Wasps from the &lt;i&gt;Vespula&lt;/i&gt; Genus.</title>
        <authorList>
            <person name="Harrop T.W.R."/>
            <person name="Guhlin J."/>
            <person name="McLaughlin G.M."/>
            <person name="Permina E."/>
            <person name="Stockwell P."/>
            <person name="Gilligan J."/>
            <person name="Le Lec M.F."/>
            <person name="Gruber M.A.M."/>
            <person name="Quinn O."/>
            <person name="Lovegrove M."/>
            <person name="Duncan E.J."/>
            <person name="Remnant E.J."/>
            <person name="Van Eeckhoven J."/>
            <person name="Graham B."/>
            <person name="Knapp R.A."/>
            <person name="Langford K.W."/>
            <person name="Kronenberg Z."/>
            <person name="Press M.O."/>
            <person name="Eacker S.M."/>
            <person name="Wilson-Rankin E.E."/>
            <person name="Purcell J."/>
            <person name="Lester P.J."/>
            <person name="Dearden P.K."/>
        </authorList>
    </citation>
    <scope>NUCLEOTIDE SEQUENCE</scope>
    <source>
        <strain evidence="1">Volc-1</strain>
    </source>
</reference>
<dbReference type="Proteomes" id="UP000600918">
    <property type="component" value="Unassembled WGS sequence"/>
</dbReference>
<evidence type="ECO:0000313" key="2">
    <source>
        <dbReference type="Proteomes" id="UP000600918"/>
    </source>
</evidence>
<comment type="caution">
    <text evidence="1">The sequence shown here is derived from an EMBL/GenBank/DDBJ whole genome shotgun (WGS) entry which is preliminary data.</text>
</comment>
<proteinExistence type="predicted"/>
<accession>A0A834UEA4</accession>
<dbReference type="AlphaFoldDB" id="A0A834UEA4"/>
<sequence>MYLRGSPSPPTSICLVPQWINFTQSASNISQKENSYDVVSIELPGRKERVGYRSSPTTETPFNVGMGRLSESTLPSISINSSFGQSHVARAYELLHSLPVENIIRSASNISLKLKLSVEFLPRSRGRFHSP</sequence>